<keyword evidence="5" id="KW-1185">Reference proteome</keyword>
<feature type="domain" description="hAT-like transposase RNase-H fold" evidence="3">
    <location>
        <begin position="76"/>
        <end position="149"/>
    </location>
</feature>
<dbReference type="EnsemblPlants" id="AET2Gv20706500.5">
    <property type="protein sequence ID" value="AET2Gv20706500.5"/>
    <property type="gene ID" value="AET2Gv20706500"/>
</dbReference>
<evidence type="ECO:0000259" key="3">
    <source>
        <dbReference type="Pfam" id="PF14372"/>
    </source>
</evidence>
<feature type="compositionally biased region" description="Basic and acidic residues" evidence="1">
    <location>
        <begin position="31"/>
        <end position="43"/>
    </location>
</feature>
<dbReference type="PANTHER" id="PTHR23272">
    <property type="entry name" value="BED FINGER-RELATED"/>
    <property type="match status" value="1"/>
</dbReference>
<dbReference type="InterPro" id="IPR025525">
    <property type="entry name" value="hAT-like_transposase_RNase-H"/>
</dbReference>
<dbReference type="STRING" id="200361.A0A453C255"/>
<dbReference type="Gramene" id="AET2Gv20706500.5">
    <property type="protein sequence ID" value="AET2Gv20706500.5"/>
    <property type="gene ID" value="AET2Gv20706500"/>
</dbReference>
<name>A0A453C255_AEGTS</name>
<evidence type="ECO:0000313" key="4">
    <source>
        <dbReference type="EnsemblPlants" id="AET2Gv20706500.5"/>
    </source>
</evidence>
<reference evidence="5" key="2">
    <citation type="journal article" date="2017" name="Nat. Plants">
        <title>The Aegilops tauschii genome reveals multiple impacts of transposons.</title>
        <authorList>
            <person name="Zhao G."/>
            <person name="Zou C."/>
            <person name="Li K."/>
            <person name="Wang K."/>
            <person name="Li T."/>
            <person name="Gao L."/>
            <person name="Zhang X."/>
            <person name="Wang H."/>
            <person name="Yang Z."/>
            <person name="Liu X."/>
            <person name="Jiang W."/>
            <person name="Mao L."/>
            <person name="Kong X."/>
            <person name="Jiao Y."/>
            <person name="Jia J."/>
        </authorList>
    </citation>
    <scope>NUCLEOTIDE SEQUENCE [LARGE SCALE GENOMIC DNA]</scope>
    <source>
        <strain evidence="5">cv. AL8/78</strain>
    </source>
</reference>
<reference evidence="5" key="1">
    <citation type="journal article" date="2014" name="Science">
        <title>Ancient hybridizations among the ancestral genomes of bread wheat.</title>
        <authorList>
            <consortium name="International Wheat Genome Sequencing Consortium,"/>
            <person name="Marcussen T."/>
            <person name="Sandve S.R."/>
            <person name="Heier L."/>
            <person name="Spannagl M."/>
            <person name="Pfeifer M."/>
            <person name="Jakobsen K.S."/>
            <person name="Wulff B.B."/>
            <person name="Steuernagel B."/>
            <person name="Mayer K.F."/>
            <person name="Olsen O.A."/>
        </authorList>
    </citation>
    <scope>NUCLEOTIDE SEQUENCE [LARGE SCALE GENOMIC DNA]</scope>
    <source>
        <strain evidence="5">cv. AL8/78</strain>
    </source>
</reference>
<evidence type="ECO:0008006" key="6">
    <source>
        <dbReference type="Google" id="ProtNLM"/>
    </source>
</evidence>
<feature type="region of interest" description="Disordered" evidence="1">
    <location>
        <begin position="31"/>
        <end position="51"/>
    </location>
</feature>
<protein>
    <recommendedName>
        <fullName evidence="6">HAT C-terminal dimerisation domain-containing protein</fullName>
    </recommendedName>
</protein>
<dbReference type="GO" id="GO:0046983">
    <property type="term" value="F:protein dimerization activity"/>
    <property type="evidence" value="ECO:0007669"/>
    <property type="project" value="InterPro"/>
</dbReference>
<dbReference type="Pfam" id="PF14372">
    <property type="entry name" value="hAT-like_RNase-H"/>
    <property type="match status" value="1"/>
</dbReference>
<feature type="domain" description="HAT C-terminal dimerisation" evidence="2">
    <location>
        <begin position="245"/>
        <end position="327"/>
    </location>
</feature>
<reference evidence="4" key="4">
    <citation type="submission" date="2019-03" db="UniProtKB">
        <authorList>
            <consortium name="EnsemblPlants"/>
        </authorList>
    </citation>
    <scope>IDENTIFICATION</scope>
</reference>
<reference evidence="4" key="5">
    <citation type="journal article" date="2021" name="G3 (Bethesda)">
        <title>Aegilops tauschii genome assembly Aet v5.0 features greater sequence contiguity and improved annotation.</title>
        <authorList>
            <person name="Wang L."/>
            <person name="Zhu T."/>
            <person name="Rodriguez J.C."/>
            <person name="Deal K.R."/>
            <person name="Dubcovsky J."/>
            <person name="McGuire P.E."/>
            <person name="Lux T."/>
            <person name="Spannagl M."/>
            <person name="Mayer K.F.X."/>
            <person name="Baldrich P."/>
            <person name="Meyers B.C."/>
            <person name="Huo N."/>
            <person name="Gu Y.Q."/>
            <person name="Zhou H."/>
            <person name="Devos K.M."/>
            <person name="Bennetzen J.L."/>
            <person name="Unver T."/>
            <person name="Budak H."/>
            <person name="Gulick P.J."/>
            <person name="Galiba G."/>
            <person name="Kalapos B."/>
            <person name="Nelson D.R."/>
            <person name="Li P."/>
            <person name="You F.M."/>
            <person name="Luo M.C."/>
            <person name="Dvorak J."/>
        </authorList>
    </citation>
    <scope>NUCLEOTIDE SEQUENCE [LARGE SCALE GENOMIC DNA]</scope>
    <source>
        <strain evidence="4">cv. AL8/78</strain>
    </source>
</reference>
<dbReference type="GO" id="GO:0003677">
    <property type="term" value="F:DNA binding"/>
    <property type="evidence" value="ECO:0007669"/>
    <property type="project" value="InterPro"/>
</dbReference>
<evidence type="ECO:0000313" key="5">
    <source>
        <dbReference type="Proteomes" id="UP000015105"/>
    </source>
</evidence>
<proteinExistence type="predicted"/>
<dbReference type="Proteomes" id="UP000015105">
    <property type="component" value="Chromosome 2D"/>
</dbReference>
<dbReference type="SUPFAM" id="SSF53098">
    <property type="entry name" value="Ribonuclease H-like"/>
    <property type="match status" value="1"/>
</dbReference>
<dbReference type="InterPro" id="IPR012337">
    <property type="entry name" value="RNaseH-like_sf"/>
</dbReference>
<evidence type="ECO:0000259" key="2">
    <source>
        <dbReference type="Pfam" id="PF05699"/>
    </source>
</evidence>
<reference evidence="4" key="3">
    <citation type="journal article" date="2017" name="Nature">
        <title>Genome sequence of the progenitor of the wheat D genome Aegilops tauschii.</title>
        <authorList>
            <person name="Luo M.C."/>
            <person name="Gu Y.Q."/>
            <person name="Puiu D."/>
            <person name="Wang H."/>
            <person name="Twardziok S.O."/>
            <person name="Deal K.R."/>
            <person name="Huo N."/>
            <person name="Zhu T."/>
            <person name="Wang L."/>
            <person name="Wang Y."/>
            <person name="McGuire P.E."/>
            <person name="Liu S."/>
            <person name="Long H."/>
            <person name="Ramasamy R.K."/>
            <person name="Rodriguez J.C."/>
            <person name="Van S.L."/>
            <person name="Yuan L."/>
            <person name="Wang Z."/>
            <person name="Xia Z."/>
            <person name="Xiao L."/>
            <person name="Anderson O.D."/>
            <person name="Ouyang S."/>
            <person name="Liang Y."/>
            <person name="Zimin A.V."/>
            <person name="Pertea G."/>
            <person name="Qi P."/>
            <person name="Bennetzen J.L."/>
            <person name="Dai X."/>
            <person name="Dawson M.W."/>
            <person name="Muller H.G."/>
            <person name="Kugler K."/>
            <person name="Rivarola-Duarte L."/>
            <person name="Spannagl M."/>
            <person name="Mayer K.F.X."/>
            <person name="Lu F.H."/>
            <person name="Bevan M.W."/>
            <person name="Leroy P."/>
            <person name="Li P."/>
            <person name="You F.M."/>
            <person name="Sun Q."/>
            <person name="Liu Z."/>
            <person name="Lyons E."/>
            <person name="Wicker T."/>
            <person name="Salzberg S.L."/>
            <person name="Devos K.M."/>
            <person name="Dvorak J."/>
        </authorList>
    </citation>
    <scope>NUCLEOTIDE SEQUENCE [LARGE SCALE GENOMIC DNA]</scope>
    <source>
        <strain evidence="4">cv. AL8/78</strain>
    </source>
</reference>
<dbReference type="AlphaFoldDB" id="A0A453C255"/>
<organism evidence="4 5">
    <name type="scientific">Aegilops tauschii subsp. strangulata</name>
    <name type="common">Goatgrass</name>
    <dbReference type="NCBI Taxonomy" id="200361"/>
    <lineage>
        <taxon>Eukaryota</taxon>
        <taxon>Viridiplantae</taxon>
        <taxon>Streptophyta</taxon>
        <taxon>Embryophyta</taxon>
        <taxon>Tracheophyta</taxon>
        <taxon>Spermatophyta</taxon>
        <taxon>Magnoliopsida</taxon>
        <taxon>Liliopsida</taxon>
        <taxon>Poales</taxon>
        <taxon>Poaceae</taxon>
        <taxon>BOP clade</taxon>
        <taxon>Pooideae</taxon>
        <taxon>Triticodae</taxon>
        <taxon>Triticeae</taxon>
        <taxon>Triticinae</taxon>
        <taxon>Aegilops</taxon>
    </lineage>
</organism>
<evidence type="ECO:0000256" key="1">
    <source>
        <dbReference type="SAM" id="MobiDB-lite"/>
    </source>
</evidence>
<dbReference type="InterPro" id="IPR008906">
    <property type="entry name" value="HATC_C_dom"/>
</dbReference>
<accession>A0A453C255</accession>
<dbReference type="Pfam" id="PF05699">
    <property type="entry name" value="Dimer_Tnp_hAT"/>
    <property type="match status" value="1"/>
</dbReference>
<dbReference type="PANTHER" id="PTHR23272:SF161">
    <property type="entry name" value="ZINC FINGER BED DOMAIN-CONTAINING PROTEIN RICESLEEPER 1-LIKE"/>
    <property type="match status" value="1"/>
</dbReference>
<sequence>MELTFIMLETAEKFERAFEEYALQDPNYKTELEKTGPESKPDTPDQQGPPTQSGWVYVREFKQFLQHFYLLTNKVSGTKYVTANTFLEDIADVHFMLSEWSDHVICGDDEIFKCMATKMKTKYEKYWGDPEKMNKYTFIAAILDPSCLVLILYARTKESHFFKDMIEDTYGSIIGNRILTPSHNEFVSLFGEYRELYGTSTPRELASQACPSANASESSLVRSRYNQKRMRVCGEDSTSTNTRTELDKYLAEDTEELTAEFDLLEWWKCNAPHFPVLSKMARDILAIPLSTVASESAFSTSGRILDDSRSSLTPATLQSLICPQDWLRSKCINVEADLAELTRLEEVNDNVTISID</sequence>